<dbReference type="Pfam" id="PF05425">
    <property type="entry name" value="CopD"/>
    <property type="match status" value="1"/>
</dbReference>
<dbReference type="PANTHER" id="PTHR34820:SF4">
    <property type="entry name" value="INNER MEMBRANE PROTEIN YEBZ"/>
    <property type="match status" value="1"/>
</dbReference>
<feature type="transmembrane region" description="Helical" evidence="7">
    <location>
        <begin position="326"/>
        <end position="346"/>
    </location>
</feature>
<feature type="region of interest" description="Disordered" evidence="6">
    <location>
        <begin position="1"/>
        <end position="23"/>
    </location>
</feature>
<sequence length="463" mass="45659">MTRGGPATLLTPEGRSPARAEQEARLPWTAPALAATGVALVAVVLAALTVGGGGPEGGHPLAGPGALVEGLAPIAALAARIAAVGTVGTLVFAAVLLPGTPEARRALGAASSWALAWAGTTALGAVLTVSLLVGRSPASLPWSSLQVYLLDTGAGRATLVVLALAAVLVPAARRCRTPAGARLLLAVAAAALLAPVVLSGHSSAADDHLAAVTTLGVHVLAAAVWVGGLLALLVHGRGSGTAASAASRFSGVALVCFLATAVTGVLAAWFVLGGTEALLAAAGTGYGWLLVGKTAGLVALGVLGWQHRRRTLPRLRAGDRRSFRRFATGEVLVMLATVALAVGLAGSPPPAGAAPVPGTAAQEPAAPAGAAGDPMAGHDHGELSVGVLVDEERFHVAAPVAAGSRVTVFNGTGQDVTLTAEDGAFDVAVPGGSLLTFQAPAQPGEYRFASSHDAGFTDVLVVQ</sequence>
<name>A0A4Q7Y6I8_9ACTN</name>
<feature type="transmembrane region" description="Helical" evidence="7">
    <location>
        <begin position="179"/>
        <end position="198"/>
    </location>
</feature>
<keyword evidence="4 7" id="KW-1133">Transmembrane helix</keyword>
<evidence type="ECO:0000256" key="2">
    <source>
        <dbReference type="ARBA" id="ARBA00022475"/>
    </source>
</evidence>
<dbReference type="RefSeq" id="WP_104527509.1">
    <property type="nucleotide sequence ID" value="NZ_POQT01000006.1"/>
</dbReference>
<feature type="transmembrane region" description="Helical" evidence="7">
    <location>
        <begin position="71"/>
        <end position="97"/>
    </location>
</feature>
<dbReference type="EMBL" id="SHKV01000001">
    <property type="protein sequence ID" value="RZU31721.1"/>
    <property type="molecule type" value="Genomic_DNA"/>
</dbReference>
<accession>A0A4Q7Y6I8</accession>
<dbReference type="AlphaFoldDB" id="A0A4Q7Y6I8"/>
<evidence type="ECO:0000256" key="5">
    <source>
        <dbReference type="ARBA" id="ARBA00023136"/>
    </source>
</evidence>
<evidence type="ECO:0000256" key="6">
    <source>
        <dbReference type="SAM" id="MobiDB-lite"/>
    </source>
</evidence>
<feature type="transmembrane region" description="Helical" evidence="7">
    <location>
        <begin position="210"/>
        <end position="234"/>
    </location>
</feature>
<feature type="region of interest" description="Disordered" evidence="6">
    <location>
        <begin position="351"/>
        <end position="376"/>
    </location>
</feature>
<feature type="transmembrane region" description="Helical" evidence="7">
    <location>
        <begin position="278"/>
        <end position="305"/>
    </location>
</feature>
<dbReference type="GO" id="GO:0005886">
    <property type="term" value="C:plasma membrane"/>
    <property type="evidence" value="ECO:0007669"/>
    <property type="project" value="UniProtKB-SubCell"/>
</dbReference>
<evidence type="ECO:0000256" key="1">
    <source>
        <dbReference type="ARBA" id="ARBA00004651"/>
    </source>
</evidence>
<evidence type="ECO:0000256" key="4">
    <source>
        <dbReference type="ARBA" id="ARBA00022989"/>
    </source>
</evidence>
<feature type="transmembrane region" description="Helical" evidence="7">
    <location>
        <begin position="109"/>
        <end position="133"/>
    </location>
</feature>
<dbReference type="PANTHER" id="PTHR34820">
    <property type="entry name" value="INNER MEMBRANE PROTEIN YEBZ"/>
    <property type="match status" value="1"/>
</dbReference>
<evidence type="ECO:0000256" key="7">
    <source>
        <dbReference type="SAM" id="Phobius"/>
    </source>
</evidence>
<evidence type="ECO:0000313" key="9">
    <source>
        <dbReference type="EMBL" id="RZU31721.1"/>
    </source>
</evidence>
<keyword evidence="5 7" id="KW-0472">Membrane</keyword>
<organism evidence="9 10">
    <name type="scientific">Blastococcus saxobsidens</name>
    <dbReference type="NCBI Taxonomy" id="138336"/>
    <lineage>
        <taxon>Bacteria</taxon>
        <taxon>Bacillati</taxon>
        <taxon>Actinomycetota</taxon>
        <taxon>Actinomycetes</taxon>
        <taxon>Geodermatophilales</taxon>
        <taxon>Geodermatophilaceae</taxon>
        <taxon>Blastococcus</taxon>
    </lineage>
</organism>
<proteinExistence type="predicted"/>
<keyword evidence="10" id="KW-1185">Reference proteome</keyword>
<gene>
    <name evidence="9" type="ORF">BKA19_1399</name>
</gene>
<dbReference type="InterPro" id="IPR008457">
    <property type="entry name" value="Cu-R_CopD_dom"/>
</dbReference>
<keyword evidence="2" id="KW-1003">Cell membrane</keyword>
<evidence type="ECO:0000313" key="10">
    <source>
        <dbReference type="Proteomes" id="UP000292507"/>
    </source>
</evidence>
<protein>
    <submittedName>
        <fullName evidence="9">Putative copper resistance protein D</fullName>
    </submittedName>
</protein>
<feature type="transmembrane region" description="Helical" evidence="7">
    <location>
        <begin position="246"/>
        <end position="272"/>
    </location>
</feature>
<feature type="transmembrane region" description="Helical" evidence="7">
    <location>
        <begin position="153"/>
        <end position="172"/>
    </location>
</feature>
<feature type="compositionally biased region" description="Low complexity" evidence="6">
    <location>
        <begin position="353"/>
        <end position="375"/>
    </location>
</feature>
<comment type="caution">
    <text evidence="9">The sequence shown here is derived from an EMBL/GenBank/DDBJ whole genome shotgun (WGS) entry which is preliminary data.</text>
</comment>
<reference evidence="9 10" key="1">
    <citation type="submission" date="2019-02" db="EMBL/GenBank/DDBJ databases">
        <title>Sequencing the genomes of 1000 actinobacteria strains.</title>
        <authorList>
            <person name="Klenk H.-P."/>
        </authorList>
    </citation>
    <scope>NUCLEOTIDE SEQUENCE [LARGE SCALE GENOMIC DNA]</scope>
    <source>
        <strain evidence="9 10">DSM 44509</strain>
    </source>
</reference>
<evidence type="ECO:0000259" key="8">
    <source>
        <dbReference type="Pfam" id="PF05425"/>
    </source>
</evidence>
<feature type="transmembrane region" description="Helical" evidence="7">
    <location>
        <begin position="28"/>
        <end position="51"/>
    </location>
</feature>
<comment type="subcellular location">
    <subcellularLocation>
        <location evidence="1">Cell membrane</location>
        <topology evidence="1">Multi-pass membrane protein</topology>
    </subcellularLocation>
</comment>
<keyword evidence="3 7" id="KW-0812">Transmembrane</keyword>
<evidence type="ECO:0000256" key="3">
    <source>
        <dbReference type="ARBA" id="ARBA00022692"/>
    </source>
</evidence>
<dbReference type="InterPro" id="IPR032694">
    <property type="entry name" value="CopC/D"/>
</dbReference>
<feature type="domain" description="Copper resistance protein D" evidence="8">
    <location>
        <begin position="245"/>
        <end position="344"/>
    </location>
</feature>
<dbReference type="Proteomes" id="UP000292507">
    <property type="component" value="Unassembled WGS sequence"/>
</dbReference>
<dbReference type="GO" id="GO:0006825">
    <property type="term" value="P:copper ion transport"/>
    <property type="evidence" value="ECO:0007669"/>
    <property type="project" value="InterPro"/>
</dbReference>